<dbReference type="PANTHER" id="PTHR21716">
    <property type="entry name" value="TRANSMEMBRANE PROTEIN"/>
    <property type="match status" value="1"/>
</dbReference>
<feature type="transmembrane region" description="Helical" evidence="9">
    <location>
        <begin position="96"/>
        <end position="120"/>
    </location>
</feature>
<evidence type="ECO:0000256" key="5">
    <source>
        <dbReference type="ARBA" id="ARBA00022692"/>
    </source>
</evidence>
<name>A0A1M6SSF4_9FIRM</name>
<dbReference type="RefSeq" id="WP_084534074.1">
    <property type="nucleotide sequence ID" value="NZ_FQZY01000052.1"/>
</dbReference>
<evidence type="ECO:0000256" key="8">
    <source>
        <dbReference type="SAM" id="MobiDB-lite"/>
    </source>
</evidence>
<feature type="transmembrane region" description="Helical" evidence="9">
    <location>
        <begin position="372"/>
        <end position="390"/>
    </location>
</feature>
<feature type="transmembrane region" description="Helical" evidence="9">
    <location>
        <begin position="70"/>
        <end position="90"/>
    </location>
</feature>
<organism evidence="10 11">
    <name type="scientific">Hespellia stercorisuis DSM 15480</name>
    <dbReference type="NCBI Taxonomy" id="1121950"/>
    <lineage>
        <taxon>Bacteria</taxon>
        <taxon>Bacillati</taxon>
        <taxon>Bacillota</taxon>
        <taxon>Clostridia</taxon>
        <taxon>Lachnospirales</taxon>
        <taxon>Lachnospiraceae</taxon>
        <taxon>Hespellia</taxon>
    </lineage>
</organism>
<proteinExistence type="inferred from homology"/>
<evidence type="ECO:0000256" key="4">
    <source>
        <dbReference type="ARBA" id="ARBA00022475"/>
    </source>
</evidence>
<feature type="region of interest" description="Disordered" evidence="8">
    <location>
        <begin position="477"/>
        <end position="506"/>
    </location>
</feature>
<evidence type="ECO:0000256" key="9">
    <source>
        <dbReference type="SAM" id="Phobius"/>
    </source>
</evidence>
<dbReference type="Proteomes" id="UP000184301">
    <property type="component" value="Unassembled WGS sequence"/>
</dbReference>
<keyword evidence="7 9" id="KW-0472">Membrane</keyword>
<feature type="transmembrane region" description="Helical" evidence="9">
    <location>
        <begin position="302"/>
        <end position="326"/>
    </location>
</feature>
<dbReference type="InterPro" id="IPR002549">
    <property type="entry name" value="AI-2E-like"/>
</dbReference>
<keyword evidence="4" id="KW-1003">Cell membrane</keyword>
<feature type="compositionally biased region" description="Basic and acidic residues" evidence="8">
    <location>
        <begin position="7"/>
        <end position="47"/>
    </location>
</feature>
<comment type="subcellular location">
    <subcellularLocation>
        <location evidence="1">Cell membrane</location>
        <topology evidence="1">Multi-pass membrane protein</topology>
    </subcellularLocation>
</comment>
<feature type="transmembrane region" description="Helical" evidence="9">
    <location>
        <begin position="148"/>
        <end position="173"/>
    </location>
</feature>
<comment type="similarity">
    <text evidence="2">Belongs to the autoinducer-2 exporter (AI-2E) (TC 2.A.86) family.</text>
</comment>
<feature type="compositionally biased region" description="Basic and acidic residues" evidence="8">
    <location>
        <begin position="485"/>
        <end position="506"/>
    </location>
</feature>
<keyword evidence="3" id="KW-0813">Transport</keyword>
<dbReference type="STRING" id="1121950.SAMN02745243_03027"/>
<evidence type="ECO:0000256" key="6">
    <source>
        <dbReference type="ARBA" id="ARBA00022989"/>
    </source>
</evidence>
<dbReference type="AlphaFoldDB" id="A0A1M6SSF4"/>
<gene>
    <name evidence="10" type="ORF">SAMN02745243_03027</name>
</gene>
<evidence type="ECO:0000256" key="1">
    <source>
        <dbReference type="ARBA" id="ARBA00004651"/>
    </source>
</evidence>
<dbReference type="GO" id="GO:0055085">
    <property type="term" value="P:transmembrane transport"/>
    <property type="evidence" value="ECO:0007669"/>
    <property type="project" value="TreeGrafter"/>
</dbReference>
<evidence type="ECO:0000256" key="3">
    <source>
        <dbReference type="ARBA" id="ARBA00022448"/>
    </source>
</evidence>
<keyword evidence="6 9" id="KW-1133">Transmembrane helix</keyword>
<evidence type="ECO:0000256" key="2">
    <source>
        <dbReference type="ARBA" id="ARBA00009773"/>
    </source>
</evidence>
<dbReference type="GO" id="GO:0005886">
    <property type="term" value="C:plasma membrane"/>
    <property type="evidence" value="ECO:0007669"/>
    <property type="project" value="UniProtKB-SubCell"/>
</dbReference>
<evidence type="ECO:0000313" key="10">
    <source>
        <dbReference type="EMBL" id="SHK47664.1"/>
    </source>
</evidence>
<keyword evidence="11" id="KW-1185">Reference proteome</keyword>
<evidence type="ECO:0000313" key="11">
    <source>
        <dbReference type="Proteomes" id="UP000184301"/>
    </source>
</evidence>
<reference evidence="10 11" key="1">
    <citation type="submission" date="2016-11" db="EMBL/GenBank/DDBJ databases">
        <authorList>
            <person name="Jaros S."/>
            <person name="Januszkiewicz K."/>
            <person name="Wedrychowicz H."/>
        </authorList>
    </citation>
    <scope>NUCLEOTIDE SEQUENCE [LARGE SCALE GENOMIC DNA]</scope>
    <source>
        <strain evidence="10 11">DSM 15480</strain>
    </source>
</reference>
<dbReference type="EMBL" id="FQZY01000052">
    <property type="protein sequence ID" value="SHK47664.1"/>
    <property type="molecule type" value="Genomic_DNA"/>
</dbReference>
<feature type="region of interest" description="Disordered" evidence="8">
    <location>
        <begin position="1"/>
        <end position="58"/>
    </location>
</feature>
<protein>
    <submittedName>
        <fullName evidence="10">Predicted PurR-regulated permease PerM</fullName>
    </submittedName>
</protein>
<evidence type="ECO:0000256" key="7">
    <source>
        <dbReference type="ARBA" id="ARBA00023136"/>
    </source>
</evidence>
<feature type="transmembrane region" description="Helical" evidence="9">
    <location>
        <begin position="246"/>
        <end position="268"/>
    </location>
</feature>
<feature type="transmembrane region" description="Helical" evidence="9">
    <location>
        <begin position="332"/>
        <end position="351"/>
    </location>
</feature>
<dbReference type="PANTHER" id="PTHR21716:SF53">
    <property type="entry name" value="PERMEASE PERM-RELATED"/>
    <property type="match status" value="1"/>
</dbReference>
<dbReference type="Pfam" id="PF01594">
    <property type="entry name" value="AI-2E_transport"/>
    <property type="match status" value="1"/>
</dbReference>
<accession>A0A1M6SSF4</accession>
<sequence>MTYKSESSNKPEVNRDPSRFEDGGEERAESTRTRAEKEQPKERKETSDEYYTGMPQSKEKKKDSKIRIHFSRGFGTFVVIAASILFYFFLLRLTNLSNVFVAVFGVLKPIIYGLAIAYLLNPIVKTVERYLNPQLEKRIRNQSTVHKIGRGIGVLASLLVLLVIIVALLNMLIPELYTSIRTMIFTVPNQLNHVLDQINEINKQNSTVSKILATGLTEATDYFQTWLKTDLLSQTNKLMSNLTVGVINIFSELLNFIIGIIVSIYVLFSREVFSGQTKKCIYAIFKPQHANMILHIAQKSNSIFGGFIIGKIIDSIIIGVLCFIGLSLLKMPYVLLVSVVVGVTNVIPFFGPYIGAIPSTILIMLDNPLKGIYFLVFILVLQQVDGNIIGPKILGNSTGLSSFWVVFAILLGGGLFGIPGMILGVPTFAVVYYIVEMLLDYRLEKKNLPLESSYYGELSFVDKEGNFIHQEFGLDSNNPGAASERTADNKIEYMNETNLKREDKEE</sequence>
<feature type="transmembrane region" description="Helical" evidence="9">
    <location>
        <begin position="402"/>
        <end position="435"/>
    </location>
</feature>
<keyword evidence="5 9" id="KW-0812">Transmembrane</keyword>